<keyword evidence="15" id="KW-1185">Reference proteome</keyword>
<dbReference type="CDD" id="cd07185">
    <property type="entry name" value="OmpA_C-like"/>
    <property type="match status" value="1"/>
</dbReference>
<dbReference type="SUPFAM" id="SSF56925">
    <property type="entry name" value="OMPA-like"/>
    <property type="match status" value="1"/>
</dbReference>
<sequence>MTQFRKQALVAALAMASTAPVFATDSVQHTSELSVMGVYIEPDSDRTDEYGSAARIIYGLRLDQNWWVEPQFTTGVMETGIAGATDFYHQELGADISYRLFGDAEFTPYVLVGGGLSRNDVANDRSKEFAGYANAGLGLLTSPLTESGLRLRADARYLFDTFSDNYSDIQIGLGITVPIGVTRRQIVEKVTVIERPVVVESERVVQLADSDNDGVVDGVDQCPNTLEGLQVNAVGCVDTAEAQSVVLRGVTFEFNSNRLTANARDILNRAADALNGQTDLKVELAGHTDNVGSESYNQQLSQKRADAVREYLIEMGVNAGQMSAVGYGESQPIRSNDTEEGRERNRRVEFNVVSE</sequence>
<evidence type="ECO:0000256" key="5">
    <source>
        <dbReference type="ARBA" id="ARBA00022729"/>
    </source>
</evidence>
<dbReference type="GO" id="GO:0006811">
    <property type="term" value="P:monoatomic ion transport"/>
    <property type="evidence" value="ECO:0007669"/>
    <property type="project" value="UniProtKB-KW"/>
</dbReference>
<keyword evidence="8 10" id="KW-0472">Membrane</keyword>
<evidence type="ECO:0000256" key="10">
    <source>
        <dbReference type="PROSITE-ProRule" id="PRU00473"/>
    </source>
</evidence>
<evidence type="ECO:0000256" key="3">
    <source>
        <dbReference type="ARBA" id="ARBA00022452"/>
    </source>
</evidence>
<dbReference type="InterPro" id="IPR006690">
    <property type="entry name" value="OMPA-like_CS"/>
</dbReference>
<dbReference type="PRINTS" id="PR01021">
    <property type="entry name" value="OMPADOMAIN"/>
</dbReference>
<reference evidence="14 15" key="1">
    <citation type="submission" date="2016-10" db="EMBL/GenBank/DDBJ databases">
        <authorList>
            <person name="de Groot N.N."/>
        </authorList>
    </citation>
    <scope>NUCLEOTIDE SEQUENCE [LARGE SCALE GENOMIC DNA]</scope>
    <source>
        <strain evidence="14 15">CGMCC 1.7059</strain>
    </source>
</reference>
<feature type="signal peptide" evidence="12">
    <location>
        <begin position="1"/>
        <end position="23"/>
    </location>
</feature>
<keyword evidence="7" id="KW-0626">Porin</keyword>
<dbReference type="GO" id="GO:0046930">
    <property type="term" value="C:pore complex"/>
    <property type="evidence" value="ECO:0007669"/>
    <property type="project" value="UniProtKB-KW"/>
</dbReference>
<evidence type="ECO:0000256" key="6">
    <source>
        <dbReference type="ARBA" id="ARBA00023065"/>
    </source>
</evidence>
<dbReference type="AlphaFoldDB" id="A0A1H2T039"/>
<feature type="compositionally biased region" description="Basic and acidic residues" evidence="11">
    <location>
        <begin position="336"/>
        <end position="349"/>
    </location>
</feature>
<evidence type="ECO:0000256" key="4">
    <source>
        <dbReference type="ARBA" id="ARBA00022692"/>
    </source>
</evidence>
<dbReference type="Pfam" id="PF13505">
    <property type="entry name" value="OMP_b-brl"/>
    <property type="match status" value="1"/>
</dbReference>
<dbReference type="EMBL" id="FNNE01000002">
    <property type="protein sequence ID" value="SDW37346.1"/>
    <property type="molecule type" value="Genomic_DNA"/>
</dbReference>
<evidence type="ECO:0000256" key="11">
    <source>
        <dbReference type="SAM" id="MobiDB-lite"/>
    </source>
</evidence>
<evidence type="ECO:0000256" key="9">
    <source>
        <dbReference type="ARBA" id="ARBA00023237"/>
    </source>
</evidence>
<gene>
    <name evidence="14" type="ORF">SAMN04487960_102300</name>
</gene>
<evidence type="ECO:0000256" key="2">
    <source>
        <dbReference type="ARBA" id="ARBA00022448"/>
    </source>
</evidence>
<dbReference type="SUPFAM" id="SSF103088">
    <property type="entry name" value="OmpA-like"/>
    <property type="match status" value="1"/>
</dbReference>
<dbReference type="PANTHER" id="PTHR30329:SF21">
    <property type="entry name" value="LIPOPROTEIN YIAD-RELATED"/>
    <property type="match status" value="1"/>
</dbReference>
<keyword evidence="3" id="KW-1134">Transmembrane beta strand</keyword>
<proteinExistence type="predicted"/>
<dbReference type="InterPro" id="IPR011250">
    <property type="entry name" value="OMP/PagP_B-barrel"/>
</dbReference>
<evidence type="ECO:0000313" key="15">
    <source>
        <dbReference type="Proteomes" id="UP000199675"/>
    </source>
</evidence>
<keyword evidence="4" id="KW-0812">Transmembrane</keyword>
<keyword evidence="9" id="KW-0998">Cell outer membrane</keyword>
<dbReference type="GO" id="GO:0015288">
    <property type="term" value="F:porin activity"/>
    <property type="evidence" value="ECO:0007669"/>
    <property type="project" value="UniProtKB-KW"/>
</dbReference>
<dbReference type="Gene3D" id="2.40.160.20">
    <property type="match status" value="1"/>
</dbReference>
<organism evidence="14 15">
    <name type="scientific">Marinobacter mobilis</name>
    <dbReference type="NCBI Taxonomy" id="488533"/>
    <lineage>
        <taxon>Bacteria</taxon>
        <taxon>Pseudomonadati</taxon>
        <taxon>Pseudomonadota</taxon>
        <taxon>Gammaproteobacteria</taxon>
        <taxon>Pseudomonadales</taxon>
        <taxon>Marinobacteraceae</taxon>
        <taxon>Marinobacter</taxon>
    </lineage>
</organism>
<evidence type="ECO:0000313" key="14">
    <source>
        <dbReference type="EMBL" id="SDW37346.1"/>
    </source>
</evidence>
<comment type="subcellular location">
    <subcellularLocation>
        <location evidence="1">Cell outer membrane</location>
        <topology evidence="1">Multi-pass membrane protein</topology>
    </subcellularLocation>
</comment>
<dbReference type="Pfam" id="PF00691">
    <property type="entry name" value="OmpA"/>
    <property type="match status" value="1"/>
</dbReference>
<evidence type="ECO:0000256" key="1">
    <source>
        <dbReference type="ARBA" id="ARBA00004571"/>
    </source>
</evidence>
<evidence type="ECO:0000256" key="12">
    <source>
        <dbReference type="SAM" id="SignalP"/>
    </source>
</evidence>
<feature type="region of interest" description="Disordered" evidence="11">
    <location>
        <begin position="328"/>
        <end position="355"/>
    </location>
</feature>
<dbReference type="PROSITE" id="PS51123">
    <property type="entry name" value="OMPA_2"/>
    <property type="match status" value="1"/>
</dbReference>
<name>A0A1H2T039_9GAMM</name>
<evidence type="ECO:0000259" key="13">
    <source>
        <dbReference type="PROSITE" id="PS51123"/>
    </source>
</evidence>
<dbReference type="Gene3D" id="3.30.1330.60">
    <property type="entry name" value="OmpA-like domain"/>
    <property type="match status" value="1"/>
</dbReference>
<dbReference type="InterPro" id="IPR036737">
    <property type="entry name" value="OmpA-like_sf"/>
</dbReference>
<dbReference type="PROSITE" id="PS01068">
    <property type="entry name" value="OMPA_1"/>
    <property type="match status" value="1"/>
</dbReference>
<dbReference type="InterPro" id="IPR006664">
    <property type="entry name" value="OMP_bac"/>
</dbReference>
<dbReference type="InterPro" id="IPR050330">
    <property type="entry name" value="Bact_OuterMem_StrucFunc"/>
</dbReference>
<dbReference type="Proteomes" id="UP000199675">
    <property type="component" value="Unassembled WGS sequence"/>
</dbReference>
<evidence type="ECO:0000256" key="8">
    <source>
        <dbReference type="ARBA" id="ARBA00023136"/>
    </source>
</evidence>
<evidence type="ECO:0000256" key="7">
    <source>
        <dbReference type="ARBA" id="ARBA00023114"/>
    </source>
</evidence>
<feature type="domain" description="OmpA-like" evidence="13">
    <location>
        <begin position="239"/>
        <end position="355"/>
    </location>
</feature>
<keyword evidence="5 12" id="KW-0732">Signal</keyword>
<dbReference type="RefSeq" id="WP_175528279.1">
    <property type="nucleotide sequence ID" value="NZ_FNNE01000002.1"/>
</dbReference>
<dbReference type="GO" id="GO:0009279">
    <property type="term" value="C:cell outer membrane"/>
    <property type="evidence" value="ECO:0007669"/>
    <property type="project" value="UniProtKB-SubCell"/>
</dbReference>
<dbReference type="STRING" id="488533.SAMN04487960_102300"/>
<dbReference type="InterPro" id="IPR027385">
    <property type="entry name" value="Beta-barrel_OMP"/>
</dbReference>
<dbReference type="InterPro" id="IPR006665">
    <property type="entry name" value="OmpA-like"/>
</dbReference>
<dbReference type="PANTHER" id="PTHR30329">
    <property type="entry name" value="STATOR ELEMENT OF FLAGELLAR MOTOR COMPLEX"/>
    <property type="match status" value="1"/>
</dbReference>
<feature type="chain" id="PRO_5011610011" evidence="12">
    <location>
        <begin position="24"/>
        <end position="355"/>
    </location>
</feature>
<keyword evidence="2" id="KW-0813">Transport</keyword>
<accession>A0A1H2T039</accession>
<dbReference type="PRINTS" id="PR01023">
    <property type="entry name" value="NAFLGMOTY"/>
</dbReference>
<keyword evidence="6" id="KW-0406">Ion transport</keyword>
<protein>
    <submittedName>
        <fullName evidence="14">OmpA-OmpF porin, OOP family</fullName>
    </submittedName>
</protein>